<feature type="transmembrane region" description="Helical" evidence="7">
    <location>
        <begin position="159"/>
        <end position="177"/>
    </location>
</feature>
<evidence type="ECO:0000256" key="5">
    <source>
        <dbReference type="ARBA" id="ARBA00022989"/>
    </source>
</evidence>
<comment type="subcellular location">
    <subcellularLocation>
        <location evidence="1">Cell membrane</location>
        <topology evidence="1">Multi-pass membrane protein</topology>
    </subcellularLocation>
</comment>
<feature type="transmembrane region" description="Helical" evidence="7">
    <location>
        <begin position="134"/>
        <end position="153"/>
    </location>
</feature>
<keyword evidence="4 10" id="KW-0067">ATP-binding</keyword>
<keyword evidence="6 7" id="KW-0472">Membrane</keyword>
<evidence type="ECO:0000256" key="7">
    <source>
        <dbReference type="SAM" id="Phobius"/>
    </source>
</evidence>
<dbReference type="GO" id="GO:0016887">
    <property type="term" value="F:ATP hydrolysis activity"/>
    <property type="evidence" value="ECO:0007669"/>
    <property type="project" value="InterPro"/>
</dbReference>
<dbReference type="CDD" id="cd03228">
    <property type="entry name" value="ABCC_MRP_Like"/>
    <property type="match status" value="1"/>
</dbReference>
<reference evidence="10 11" key="1">
    <citation type="submission" date="2018-06" db="EMBL/GenBank/DDBJ databases">
        <authorList>
            <consortium name="Pathogen Informatics"/>
            <person name="Doyle S."/>
        </authorList>
    </citation>
    <scope>NUCLEOTIDE SEQUENCE [LARGE SCALE GENOMIC DNA]</scope>
    <source>
        <strain evidence="10 11">NCTC11088</strain>
    </source>
</reference>
<dbReference type="GO" id="GO:0005886">
    <property type="term" value="C:plasma membrane"/>
    <property type="evidence" value="ECO:0007669"/>
    <property type="project" value="UniProtKB-SubCell"/>
</dbReference>
<evidence type="ECO:0000313" key="11">
    <source>
        <dbReference type="Proteomes" id="UP000254777"/>
    </source>
</evidence>
<feature type="transmembrane region" description="Helical" evidence="7">
    <location>
        <begin position="16"/>
        <end position="39"/>
    </location>
</feature>
<evidence type="ECO:0000256" key="6">
    <source>
        <dbReference type="ARBA" id="ARBA00023136"/>
    </source>
</evidence>
<keyword evidence="5 7" id="KW-1133">Transmembrane helix</keyword>
<dbReference type="InterPro" id="IPR039421">
    <property type="entry name" value="Type_1_exporter"/>
</dbReference>
<dbReference type="PROSITE" id="PS50929">
    <property type="entry name" value="ABC_TM1F"/>
    <property type="match status" value="1"/>
</dbReference>
<dbReference type="SUPFAM" id="SSF90123">
    <property type="entry name" value="ABC transporter transmembrane region"/>
    <property type="match status" value="1"/>
</dbReference>
<feature type="transmembrane region" description="Helical" evidence="7">
    <location>
        <begin position="240"/>
        <end position="259"/>
    </location>
</feature>
<protein>
    <submittedName>
        <fullName evidence="10">ATP-binding/permease protein CydD</fullName>
    </submittedName>
</protein>
<evidence type="ECO:0000256" key="4">
    <source>
        <dbReference type="ARBA" id="ARBA00022840"/>
    </source>
</evidence>
<dbReference type="PANTHER" id="PTHR43394">
    <property type="entry name" value="ATP-DEPENDENT PERMEASE MDL1, MITOCHONDRIAL"/>
    <property type="match status" value="1"/>
</dbReference>
<dbReference type="InterPro" id="IPR017871">
    <property type="entry name" value="ABC_transporter-like_CS"/>
</dbReference>
<organism evidence="10 11">
    <name type="scientific">Peptoniphilus indolicus</name>
    <dbReference type="NCBI Taxonomy" id="33030"/>
    <lineage>
        <taxon>Bacteria</taxon>
        <taxon>Bacillati</taxon>
        <taxon>Bacillota</taxon>
        <taxon>Tissierellia</taxon>
        <taxon>Tissierellales</taxon>
        <taxon>Peptoniphilaceae</taxon>
        <taxon>Peptoniphilus</taxon>
    </lineage>
</organism>
<dbReference type="PANTHER" id="PTHR43394:SF1">
    <property type="entry name" value="ATP-BINDING CASSETTE SUB-FAMILY B MEMBER 10, MITOCHONDRIAL"/>
    <property type="match status" value="1"/>
</dbReference>
<dbReference type="SMART" id="SM00382">
    <property type="entry name" value="AAA"/>
    <property type="match status" value="1"/>
</dbReference>
<dbReference type="PROSITE" id="PS50893">
    <property type="entry name" value="ABC_TRANSPORTER_2"/>
    <property type="match status" value="1"/>
</dbReference>
<accession>A0A379D8H3</accession>
<evidence type="ECO:0000259" key="8">
    <source>
        <dbReference type="PROSITE" id="PS50893"/>
    </source>
</evidence>
<dbReference type="GO" id="GO:0015421">
    <property type="term" value="F:ABC-type oligopeptide transporter activity"/>
    <property type="evidence" value="ECO:0007669"/>
    <property type="project" value="TreeGrafter"/>
</dbReference>
<proteinExistence type="predicted"/>
<evidence type="ECO:0000256" key="2">
    <source>
        <dbReference type="ARBA" id="ARBA00022692"/>
    </source>
</evidence>
<feature type="domain" description="ABC transmembrane type-1" evidence="9">
    <location>
        <begin position="18"/>
        <end position="298"/>
    </location>
</feature>
<dbReference type="SUPFAM" id="SSF52540">
    <property type="entry name" value="P-loop containing nucleoside triphosphate hydrolases"/>
    <property type="match status" value="1"/>
</dbReference>
<dbReference type="InterPro" id="IPR011527">
    <property type="entry name" value="ABC1_TM_dom"/>
</dbReference>
<dbReference type="InterPro" id="IPR003593">
    <property type="entry name" value="AAA+_ATPase"/>
</dbReference>
<dbReference type="InterPro" id="IPR003439">
    <property type="entry name" value="ABC_transporter-like_ATP-bd"/>
</dbReference>
<evidence type="ECO:0000256" key="3">
    <source>
        <dbReference type="ARBA" id="ARBA00022741"/>
    </source>
</evidence>
<dbReference type="EMBL" id="UGTH01000001">
    <property type="protein sequence ID" value="SUB74286.1"/>
    <property type="molecule type" value="Genomic_DNA"/>
</dbReference>
<dbReference type="Proteomes" id="UP000254777">
    <property type="component" value="Unassembled WGS sequence"/>
</dbReference>
<dbReference type="Pfam" id="PF00664">
    <property type="entry name" value="ABC_membrane"/>
    <property type="match status" value="1"/>
</dbReference>
<keyword evidence="2 7" id="KW-0812">Transmembrane</keyword>
<evidence type="ECO:0000256" key="1">
    <source>
        <dbReference type="ARBA" id="ARBA00004651"/>
    </source>
</evidence>
<gene>
    <name evidence="10" type="primary">cydD_1</name>
    <name evidence="10" type="ORF">NCTC11088_00016</name>
</gene>
<dbReference type="InterPro" id="IPR027417">
    <property type="entry name" value="P-loop_NTPase"/>
</dbReference>
<feature type="transmembrane region" description="Helical" evidence="7">
    <location>
        <begin position="265"/>
        <end position="283"/>
    </location>
</feature>
<dbReference type="InterPro" id="IPR036640">
    <property type="entry name" value="ABC1_TM_sf"/>
</dbReference>
<sequence>MFDKRLYIELKDERKYIVILVLIKTIEMILNISVIFTIGKFIDTLIKGEENYIKLIMTILIIAIIRIATTKLYSNIGYRVSIEVKKTLRERLIKKVYSFKMEFGEKIKISEIINLGVEGIEQLNIFYSEMLPQLLFSLIGPLILFIILCFINLKIALIMLVLVPVIPLAIVMVQKLANKVVKSYWHSYTNLADIFIDFLYGLTTLKVFNVDERQNVRLNDLAEDFRAKTMKLLMVQLNNITVMDLVSYCGAALGIMLSLNAYKVGKISIFGAFYFILLSQEFFNPLRRLGSLFHVAMNGISAAKSLFDVLEIETEEDYKNTIEDRGLNIKIENLNFSYTDKLVLNNLNIEFENNSITAIVGKSGCGKSTLAKVLSGSLKSYKGKIYFNGVSDINSDSLVENIALIDNNPYIFNGSLRYNLKMANEDAKDEELIQVLEKVGLKNYFLNKEGLDTLLNSDGGNLSGGQKQRLSLARAVLKSPKLLILDESISNIDIESEQLILTLLQEMKKSMNIILITHRLRNAENADYIYYMEDGKIKEEGKFKEILKEKLFSTIYNYQISLEKWGLNE</sequence>
<dbReference type="Pfam" id="PF00005">
    <property type="entry name" value="ABC_tran"/>
    <property type="match status" value="1"/>
</dbReference>
<dbReference type="Gene3D" id="3.40.50.300">
    <property type="entry name" value="P-loop containing nucleotide triphosphate hydrolases"/>
    <property type="match status" value="1"/>
</dbReference>
<feature type="transmembrane region" description="Helical" evidence="7">
    <location>
        <begin position="51"/>
        <end position="69"/>
    </location>
</feature>
<dbReference type="AlphaFoldDB" id="A0A379D8H3"/>
<dbReference type="Gene3D" id="1.20.1560.10">
    <property type="entry name" value="ABC transporter type 1, transmembrane domain"/>
    <property type="match status" value="1"/>
</dbReference>
<keyword evidence="3" id="KW-0547">Nucleotide-binding</keyword>
<dbReference type="GO" id="GO:0005524">
    <property type="term" value="F:ATP binding"/>
    <property type="evidence" value="ECO:0007669"/>
    <property type="project" value="UniProtKB-KW"/>
</dbReference>
<name>A0A379D8H3_9FIRM</name>
<evidence type="ECO:0000313" key="10">
    <source>
        <dbReference type="EMBL" id="SUB74286.1"/>
    </source>
</evidence>
<evidence type="ECO:0000259" key="9">
    <source>
        <dbReference type="PROSITE" id="PS50929"/>
    </source>
</evidence>
<dbReference type="RefSeq" id="WP_115311893.1">
    <property type="nucleotide sequence ID" value="NZ_UGTH01000001.1"/>
</dbReference>
<dbReference type="PROSITE" id="PS00211">
    <property type="entry name" value="ABC_TRANSPORTER_1"/>
    <property type="match status" value="1"/>
</dbReference>
<feature type="domain" description="ABC transporter" evidence="8">
    <location>
        <begin position="329"/>
        <end position="559"/>
    </location>
</feature>